<evidence type="ECO:0000313" key="7">
    <source>
        <dbReference type="Proteomes" id="UP001320831"/>
    </source>
</evidence>
<feature type="transmembrane region" description="Helical" evidence="5">
    <location>
        <begin position="269"/>
        <end position="290"/>
    </location>
</feature>
<sequence>MGAEEIGSMQSNPALNLGLPIALVIIMLGLGLSLKLEDFKRILSRPKPILIGIVCQAVILPAFCLVLVYLSDLPPAISVGMMLLSASPGATSATLYTHLARGDVALSITFAAVTSVLVLISLPIVANVSLLLFYGETETVSVGIDHILQIFALAVVPAMIGMFIHSRYPAIARRLDRPVKALATFFLAAIVIFALVSHWGLVVAWGPVIGATALVFNLVSFAVGYFAPLALGVERRQTIALAMSIGIHNAALVITLALSQYMLNNPEMAIPPALYGVIAYITGGVFVWMLNRRSAASDLASR</sequence>
<feature type="transmembrane region" description="Helical" evidence="5">
    <location>
        <begin position="48"/>
        <end position="70"/>
    </location>
</feature>
<feature type="transmembrane region" description="Helical" evidence="5">
    <location>
        <begin position="202"/>
        <end position="227"/>
    </location>
</feature>
<evidence type="ECO:0000256" key="4">
    <source>
        <dbReference type="ARBA" id="ARBA00023136"/>
    </source>
</evidence>
<comment type="subcellular location">
    <subcellularLocation>
        <location evidence="1">Membrane</location>
        <topology evidence="1">Multi-pass membrane protein</topology>
    </subcellularLocation>
</comment>
<keyword evidence="3 5" id="KW-1133">Transmembrane helix</keyword>
<keyword evidence="2 5" id="KW-0812">Transmembrane</keyword>
<dbReference type="InterPro" id="IPR004710">
    <property type="entry name" value="Bilac:Na_transpt"/>
</dbReference>
<feature type="transmembrane region" description="Helical" evidence="5">
    <location>
        <begin position="17"/>
        <end position="36"/>
    </location>
</feature>
<accession>A0ABT2LQ25</accession>
<dbReference type="Proteomes" id="UP001320831">
    <property type="component" value="Unassembled WGS sequence"/>
</dbReference>
<dbReference type="Gene3D" id="1.20.1530.20">
    <property type="match status" value="1"/>
</dbReference>
<feature type="transmembrane region" description="Helical" evidence="5">
    <location>
        <begin position="108"/>
        <end position="134"/>
    </location>
</feature>
<name>A0ABT2LQ25_9HYPH</name>
<protein>
    <submittedName>
        <fullName evidence="6">Bile acid:sodium symporter family protein</fullName>
    </submittedName>
</protein>
<evidence type="ECO:0000256" key="1">
    <source>
        <dbReference type="ARBA" id="ARBA00004141"/>
    </source>
</evidence>
<proteinExistence type="predicted"/>
<feature type="transmembrane region" description="Helical" evidence="5">
    <location>
        <begin position="146"/>
        <end position="166"/>
    </location>
</feature>
<dbReference type="EMBL" id="JAOCZP010000003">
    <property type="protein sequence ID" value="MCT7375483.1"/>
    <property type="molecule type" value="Genomic_DNA"/>
</dbReference>
<evidence type="ECO:0000256" key="3">
    <source>
        <dbReference type="ARBA" id="ARBA00022989"/>
    </source>
</evidence>
<feature type="transmembrane region" description="Helical" evidence="5">
    <location>
        <begin position="239"/>
        <end position="263"/>
    </location>
</feature>
<keyword evidence="4 5" id="KW-0472">Membrane</keyword>
<reference evidence="6 7" key="1">
    <citation type="submission" date="2022-09" db="EMBL/GenBank/DDBJ databases">
        <title>Chelativorans salina sp. nov., a novel slightly halophilic bacterium isolated from a saline lake sediment enrichment.</title>
        <authorList>
            <person name="Gao L."/>
            <person name="Fang B.-Z."/>
            <person name="Li W.-J."/>
        </authorList>
    </citation>
    <scope>NUCLEOTIDE SEQUENCE [LARGE SCALE GENOMIC DNA]</scope>
    <source>
        <strain evidence="6 7">EGI FJ00035</strain>
    </source>
</reference>
<keyword evidence="7" id="KW-1185">Reference proteome</keyword>
<dbReference type="Pfam" id="PF01758">
    <property type="entry name" value="SBF"/>
    <property type="match status" value="1"/>
</dbReference>
<evidence type="ECO:0000256" key="2">
    <source>
        <dbReference type="ARBA" id="ARBA00022692"/>
    </source>
</evidence>
<comment type="caution">
    <text evidence="6">The sequence shown here is derived from an EMBL/GenBank/DDBJ whole genome shotgun (WGS) entry which is preliminary data.</text>
</comment>
<gene>
    <name evidence="6" type="ORF">N5A92_10620</name>
</gene>
<dbReference type="InterPro" id="IPR002657">
    <property type="entry name" value="BilAc:Na_symport/Acr3"/>
</dbReference>
<feature type="transmembrane region" description="Helical" evidence="5">
    <location>
        <begin position="178"/>
        <end position="196"/>
    </location>
</feature>
<dbReference type="RefSeq" id="WP_260902524.1">
    <property type="nucleotide sequence ID" value="NZ_JAOCZP010000003.1"/>
</dbReference>
<dbReference type="InterPro" id="IPR038770">
    <property type="entry name" value="Na+/solute_symporter_sf"/>
</dbReference>
<evidence type="ECO:0000313" key="6">
    <source>
        <dbReference type="EMBL" id="MCT7375483.1"/>
    </source>
</evidence>
<organism evidence="6 7">
    <name type="scientific">Chelativorans salis</name>
    <dbReference type="NCBI Taxonomy" id="2978478"/>
    <lineage>
        <taxon>Bacteria</taxon>
        <taxon>Pseudomonadati</taxon>
        <taxon>Pseudomonadota</taxon>
        <taxon>Alphaproteobacteria</taxon>
        <taxon>Hyphomicrobiales</taxon>
        <taxon>Phyllobacteriaceae</taxon>
        <taxon>Chelativorans</taxon>
    </lineage>
</organism>
<dbReference type="PANTHER" id="PTHR10361">
    <property type="entry name" value="SODIUM-BILE ACID COTRANSPORTER"/>
    <property type="match status" value="1"/>
</dbReference>
<evidence type="ECO:0000256" key="5">
    <source>
        <dbReference type="SAM" id="Phobius"/>
    </source>
</evidence>
<dbReference type="PANTHER" id="PTHR10361:SF24">
    <property type="entry name" value="P3 PROTEIN"/>
    <property type="match status" value="1"/>
</dbReference>